<dbReference type="GO" id="GO:0046872">
    <property type="term" value="F:metal ion binding"/>
    <property type="evidence" value="ECO:0007669"/>
    <property type="project" value="UniProtKB-KW"/>
</dbReference>
<dbReference type="PROSITE" id="PS00444">
    <property type="entry name" value="POLYPRENYL_SYNTHASE_2"/>
    <property type="match status" value="1"/>
</dbReference>
<dbReference type="InterPro" id="IPR008949">
    <property type="entry name" value="Isoprenoid_synthase_dom_sf"/>
</dbReference>
<dbReference type="CDD" id="cd00685">
    <property type="entry name" value="Trans_IPPS_HT"/>
    <property type="match status" value="1"/>
</dbReference>
<sequence length="364" mass="42041">MEMFMQVYGEVQEVLLNDLRSKFDTDPNRLEYLRKMMDSTCLGGKYNRGLTVVNVVNSMLSSKQCGDHKEDEERRQRILHDACVCGWMIEFLQAHYLVEDDIMDKSLTRRGEPCWYRRPGVTPQCAINDGLILKSWAQRMATHFLVDRPYFQDLHRYFNEVDYTTAVGQFYDVTSMFDSNKLDPELPKPTEVDYKEFTWANYKRIVKYKTAYYTYFLPLVMGLLVSGAQSVVDMGTTEQLATLMGEYFQVQDDVMDCFTPPEKLGKIGTDIQDAKCSWLAVKFLEKADAAQLEEFKANYGSEDAEKVAAVKRLYEVVNLRGDYDAYEASVSEQVKRLIEKLRGNSPGFAASAEKLWGITYKRQK</sequence>
<name>G0UPY5_TRYCI</name>
<dbReference type="AlphaFoldDB" id="G0UPY5"/>
<proteinExistence type="inferred from homology"/>
<dbReference type="GO" id="GO:0004161">
    <property type="term" value="F:dimethylallyltranstransferase activity"/>
    <property type="evidence" value="ECO:0007669"/>
    <property type="project" value="TreeGrafter"/>
</dbReference>
<dbReference type="GO" id="GO:0005737">
    <property type="term" value="C:cytoplasm"/>
    <property type="evidence" value="ECO:0007669"/>
    <property type="project" value="TreeGrafter"/>
</dbReference>
<dbReference type="GO" id="GO:0004337">
    <property type="term" value="F:(2E,6E)-farnesyl diphosphate synthase activity"/>
    <property type="evidence" value="ECO:0007669"/>
    <property type="project" value="TreeGrafter"/>
</dbReference>
<evidence type="ECO:0000256" key="4">
    <source>
        <dbReference type="ARBA" id="ARBA00022842"/>
    </source>
</evidence>
<keyword evidence="4" id="KW-0460">Magnesium</keyword>
<dbReference type="EMBL" id="HE575320">
    <property type="protein sequence ID" value="CCC91446.1"/>
    <property type="molecule type" value="Genomic_DNA"/>
</dbReference>
<dbReference type="InterPro" id="IPR000092">
    <property type="entry name" value="Polyprenyl_synt"/>
</dbReference>
<dbReference type="Gene3D" id="1.10.600.10">
    <property type="entry name" value="Farnesyl Diphosphate Synthase"/>
    <property type="match status" value="1"/>
</dbReference>
<dbReference type="Pfam" id="PF00348">
    <property type="entry name" value="polyprenyl_synt"/>
    <property type="match status" value="1"/>
</dbReference>
<dbReference type="InterPro" id="IPR033749">
    <property type="entry name" value="Polyprenyl_synt_CS"/>
</dbReference>
<evidence type="ECO:0000256" key="3">
    <source>
        <dbReference type="ARBA" id="ARBA00022723"/>
    </source>
</evidence>
<dbReference type="PROSITE" id="PS00723">
    <property type="entry name" value="POLYPRENYL_SYNTHASE_1"/>
    <property type="match status" value="1"/>
</dbReference>
<dbReference type="PANTHER" id="PTHR11525:SF0">
    <property type="entry name" value="FARNESYL PYROPHOSPHATE SYNTHASE"/>
    <property type="match status" value="1"/>
</dbReference>
<evidence type="ECO:0000313" key="6">
    <source>
        <dbReference type="EMBL" id="CCC91446.1"/>
    </source>
</evidence>
<evidence type="ECO:0000256" key="5">
    <source>
        <dbReference type="RuleBase" id="RU004466"/>
    </source>
</evidence>
<dbReference type="SUPFAM" id="SSF48576">
    <property type="entry name" value="Terpenoid synthases"/>
    <property type="match status" value="1"/>
</dbReference>
<comment type="cofactor">
    <cofactor evidence="1">
        <name>Mg(2+)</name>
        <dbReference type="ChEBI" id="CHEBI:18420"/>
    </cofactor>
</comment>
<comment type="similarity">
    <text evidence="5">Belongs to the FPP/GGPP synthase family.</text>
</comment>
<accession>G0UPY5</accession>
<dbReference type="InterPro" id="IPR039702">
    <property type="entry name" value="FPS1-like"/>
</dbReference>
<dbReference type="VEuPathDB" id="TriTrypDB:TcIL3000_7_2560"/>
<organism evidence="6">
    <name type="scientific">Trypanosoma congolense (strain IL3000)</name>
    <dbReference type="NCBI Taxonomy" id="1068625"/>
    <lineage>
        <taxon>Eukaryota</taxon>
        <taxon>Discoba</taxon>
        <taxon>Euglenozoa</taxon>
        <taxon>Kinetoplastea</taxon>
        <taxon>Metakinetoplastina</taxon>
        <taxon>Trypanosomatida</taxon>
        <taxon>Trypanosomatidae</taxon>
        <taxon>Trypanosoma</taxon>
        <taxon>Nannomonas</taxon>
    </lineage>
</organism>
<keyword evidence="3" id="KW-0479">Metal-binding</keyword>
<reference evidence="6" key="1">
    <citation type="journal article" date="2012" name="Proc. Natl. Acad. Sci. U.S.A.">
        <title>Antigenic diversity is generated by distinct evolutionary mechanisms in African trypanosome species.</title>
        <authorList>
            <person name="Jackson A.P."/>
            <person name="Berry A."/>
            <person name="Aslett M."/>
            <person name="Allison H.C."/>
            <person name="Burton P."/>
            <person name="Vavrova-Anderson J."/>
            <person name="Brown R."/>
            <person name="Browne H."/>
            <person name="Corton N."/>
            <person name="Hauser H."/>
            <person name="Gamble J."/>
            <person name="Gilderthorp R."/>
            <person name="Marcello L."/>
            <person name="McQuillan J."/>
            <person name="Otto T.D."/>
            <person name="Quail M.A."/>
            <person name="Sanders M.J."/>
            <person name="van Tonder A."/>
            <person name="Ginger M.L."/>
            <person name="Field M.C."/>
            <person name="Barry J.D."/>
            <person name="Hertz-Fowler C."/>
            <person name="Berriman M."/>
        </authorList>
    </citation>
    <scope>NUCLEOTIDE SEQUENCE</scope>
    <source>
        <strain evidence="6">IL3000</strain>
    </source>
</reference>
<keyword evidence="2 5" id="KW-0808">Transferase</keyword>
<dbReference type="SFLD" id="SFLDS00005">
    <property type="entry name" value="Isoprenoid_Synthase_Type_I"/>
    <property type="match status" value="1"/>
</dbReference>
<dbReference type="GO" id="GO:0045337">
    <property type="term" value="P:farnesyl diphosphate biosynthetic process"/>
    <property type="evidence" value="ECO:0007669"/>
    <property type="project" value="TreeGrafter"/>
</dbReference>
<gene>
    <name evidence="6" type="ORF">TCIL3000_7_2560</name>
</gene>
<dbReference type="FunFam" id="1.10.600.10:FF:000033">
    <property type="entry name" value="Farnesyl pyrophosphate synthase"/>
    <property type="match status" value="1"/>
</dbReference>
<dbReference type="SFLD" id="SFLDG01017">
    <property type="entry name" value="Polyprenyl_Transferase_Like"/>
    <property type="match status" value="1"/>
</dbReference>
<protein>
    <submittedName>
        <fullName evidence="6">Uncharacterized protein TCIL3000_7_2560</fullName>
    </submittedName>
</protein>
<evidence type="ECO:0000256" key="2">
    <source>
        <dbReference type="ARBA" id="ARBA00022679"/>
    </source>
</evidence>
<dbReference type="PANTHER" id="PTHR11525">
    <property type="entry name" value="FARNESYL-PYROPHOSPHATE SYNTHETASE"/>
    <property type="match status" value="1"/>
</dbReference>
<evidence type="ECO:0000256" key="1">
    <source>
        <dbReference type="ARBA" id="ARBA00001946"/>
    </source>
</evidence>